<reference evidence="13" key="1">
    <citation type="submission" date="2020-05" db="EMBL/GenBank/DDBJ databases">
        <title>Phylogenomic resolution of chytrid fungi.</title>
        <authorList>
            <person name="Stajich J.E."/>
            <person name="Amses K."/>
            <person name="Simmons R."/>
            <person name="Seto K."/>
            <person name="Myers J."/>
            <person name="Bonds A."/>
            <person name="Quandt C.A."/>
            <person name="Barry K."/>
            <person name="Liu P."/>
            <person name="Grigoriev I."/>
            <person name="Longcore J.E."/>
            <person name="James T.Y."/>
        </authorList>
    </citation>
    <scope>NUCLEOTIDE SEQUENCE</scope>
    <source>
        <strain evidence="13">PLAUS21</strain>
    </source>
</reference>
<evidence type="ECO:0000256" key="8">
    <source>
        <dbReference type="ARBA" id="ARBA00023010"/>
    </source>
</evidence>
<comment type="similarity">
    <text evidence="2">Belongs to the Tim17/Tim22/Tim23 family.</text>
</comment>
<keyword evidence="6" id="KW-0653">Protein transport</keyword>
<dbReference type="GO" id="GO:0030150">
    <property type="term" value="P:protein import into mitochondrial matrix"/>
    <property type="evidence" value="ECO:0007669"/>
    <property type="project" value="TreeGrafter"/>
</dbReference>
<keyword evidence="7 12" id="KW-1133">Transmembrane helix</keyword>
<evidence type="ECO:0000256" key="6">
    <source>
        <dbReference type="ARBA" id="ARBA00022927"/>
    </source>
</evidence>
<evidence type="ECO:0000256" key="12">
    <source>
        <dbReference type="SAM" id="Phobius"/>
    </source>
</evidence>
<evidence type="ECO:0000313" key="13">
    <source>
        <dbReference type="EMBL" id="KAJ3261793.1"/>
    </source>
</evidence>
<feature type="region of interest" description="Disordered" evidence="11">
    <location>
        <begin position="152"/>
        <end position="192"/>
    </location>
</feature>
<keyword evidence="10 12" id="KW-0472">Membrane</keyword>
<evidence type="ECO:0000256" key="10">
    <source>
        <dbReference type="ARBA" id="ARBA00023136"/>
    </source>
</evidence>
<organism evidence="13 14">
    <name type="scientific">Boothiomyces macroporosus</name>
    <dbReference type="NCBI Taxonomy" id="261099"/>
    <lineage>
        <taxon>Eukaryota</taxon>
        <taxon>Fungi</taxon>
        <taxon>Fungi incertae sedis</taxon>
        <taxon>Chytridiomycota</taxon>
        <taxon>Chytridiomycota incertae sedis</taxon>
        <taxon>Chytridiomycetes</taxon>
        <taxon>Rhizophydiales</taxon>
        <taxon>Terramycetaceae</taxon>
        <taxon>Boothiomyces</taxon>
    </lineage>
</organism>
<evidence type="ECO:0000256" key="9">
    <source>
        <dbReference type="ARBA" id="ARBA00023128"/>
    </source>
</evidence>
<evidence type="ECO:0000256" key="1">
    <source>
        <dbReference type="ARBA" id="ARBA00004448"/>
    </source>
</evidence>
<dbReference type="EMBL" id="JADGKB010000004">
    <property type="protein sequence ID" value="KAJ3261793.1"/>
    <property type="molecule type" value="Genomic_DNA"/>
</dbReference>
<dbReference type="GO" id="GO:0008320">
    <property type="term" value="F:protein transmembrane transporter activity"/>
    <property type="evidence" value="ECO:0007669"/>
    <property type="project" value="TreeGrafter"/>
</dbReference>
<keyword evidence="14" id="KW-1185">Reference proteome</keyword>
<comment type="caution">
    <text evidence="13">The sequence shown here is derived from an EMBL/GenBank/DDBJ whole genome shotgun (WGS) entry which is preliminary data.</text>
</comment>
<keyword evidence="8" id="KW-0811">Translocation</keyword>
<feature type="transmembrane region" description="Helical" evidence="12">
    <location>
        <begin position="12"/>
        <end position="33"/>
    </location>
</feature>
<accession>A0AAD5Y686</accession>
<name>A0AAD5Y686_9FUNG</name>
<protein>
    <submittedName>
        <fullName evidence="13">Mitochondrial import inner membrane translocase subunit Tim17-A</fullName>
    </submittedName>
</protein>
<evidence type="ECO:0000256" key="5">
    <source>
        <dbReference type="ARBA" id="ARBA00022792"/>
    </source>
</evidence>
<keyword evidence="3" id="KW-0813">Transport</keyword>
<dbReference type="Proteomes" id="UP001210925">
    <property type="component" value="Unassembled WGS sequence"/>
</dbReference>
<dbReference type="PANTHER" id="PTHR10485:SF0">
    <property type="entry name" value="AT05822P-RELATED"/>
    <property type="match status" value="1"/>
</dbReference>
<keyword evidence="5" id="KW-0999">Mitochondrion inner membrane</keyword>
<dbReference type="GO" id="GO:0005744">
    <property type="term" value="C:TIM23 mitochondrial import inner membrane translocase complex"/>
    <property type="evidence" value="ECO:0007669"/>
    <property type="project" value="TreeGrafter"/>
</dbReference>
<keyword evidence="9" id="KW-0496">Mitochondrion</keyword>
<sequence length="192" mass="20299">MTKSNDHSRDPCPYVIVYDVGIGFGMGAVLGTLQNTYKGFRNSPRGERIGGIVSAVKQRAPILAGNFAVWSGMFNACDCALVQIRGKEDAWNPIIAGASTGVILAVRSGPAAMAISGIFGGVILAAMEGAGSLIGKFMGGSIDPQPIMLPEEMAKASQPQPKKKEEIKEPQPAAEPQEPKRGFFPVKFGIQH</sequence>
<gene>
    <name evidence="13" type="primary">TIMM17A</name>
    <name evidence="13" type="ORF">HK103_004744</name>
</gene>
<dbReference type="AlphaFoldDB" id="A0AAD5Y686"/>
<keyword evidence="4 12" id="KW-0812">Transmembrane</keyword>
<dbReference type="PANTHER" id="PTHR10485">
    <property type="entry name" value="MITOCHONDRIAL IMPORT INNER MEMBRANE TRANSLOCASE SUBUNIT TIM-17"/>
    <property type="match status" value="1"/>
</dbReference>
<evidence type="ECO:0000256" key="4">
    <source>
        <dbReference type="ARBA" id="ARBA00022692"/>
    </source>
</evidence>
<evidence type="ECO:0000256" key="2">
    <source>
        <dbReference type="ARBA" id="ARBA00008444"/>
    </source>
</evidence>
<evidence type="ECO:0000313" key="14">
    <source>
        <dbReference type="Proteomes" id="UP001210925"/>
    </source>
</evidence>
<comment type="subcellular location">
    <subcellularLocation>
        <location evidence="1">Mitochondrion inner membrane</location>
        <topology evidence="1">Multi-pass membrane protein</topology>
    </subcellularLocation>
</comment>
<proteinExistence type="inferred from homology"/>
<dbReference type="Pfam" id="PF02466">
    <property type="entry name" value="Tim17"/>
    <property type="match status" value="1"/>
</dbReference>
<evidence type="ECO:0000256" key="7">
    <source>
        <dbReference type="ARBA" id="ARBA00022989"/>
    </source>
</evidence>
<evidence type="ECO:0000256" key="3">
    <source>
        <dbReference type="ARBA" id="ARBA00022448"/>
    </source>
</evidence>
<evidence type="ECO:0000256" key="11">
    <source>
        <dbReference type="SAM" id="MobiDB-lite"/>
    </source>
</evidence>